<dbReference type="GO" id="GO:0022857">
    <property type="term" value="F:transmembrane transporter activity"/>
    <property type="evidence" value="ECO:0007669"/>
    <property type="project" value="InterPro"/>
</dbReference>
<dbReference type="PANTHER" id="PTHR30158">
    <property type="entry name" value="ACRA/E-RELATED COMPONENT OF DRUG EFFLUX TRANSPORTER"/>
    <property type="match status" value="1"/>
</dbReference>
<dbReference type="Pfam" id="PF25944">
    <property type="entry name" value="Beta-barrel_RND"/>
    <property type="match status" value="1"/>
</dbReference>
<comment type="similarity">
    <text evidence="1">Belongs to the membrane fusion protein (MFP) (TC 8.A.1) family.</text>
</comment>
<feature type="chain" id="PRO_5021279349" evidence="3">
    <location>
        <begin position="21"/>
        <end position="378"/>
    </location>
</feature>
<dbReference type="InterPro" id="IPR058626">
    <property type="entry name" value="MdtA-like_b-barrel"/>
</dbReference>
<feature type="domain" description="Multidrug resistance protein MdtA-like beta-barrel" evidence="6">
    <location>
        <begin position="210"/>
        <end position="291"/>
    </location>
</feature>
<evidence type="ECO:0000313" key="9">
    <source>
        <dbReference type="Proteomes" id="UP000316727"/>
    </source>
</evidence>
<feature type="domain" description="Multidrug resistance protein MdtA-like alpha-helical hairpin" evidence="4">
    <location>
        <begin position="105"/>
        <end position="174"/>
    </location>
</feature>
<evidence type="ECO:0000256" key="2">
    <source>
        <dbReference type="SAM" id="Coils"/>
    </source>
</evidence>
<dbReference type="Gene3D" id="1.10.287.470">
    <property type="entry name" value="Helix hairpin bin"/>
    <property type="match status" value="1"/>
</dbReference>
<sequence length="378" mass="40867">MKSRYMWLAAAIVSPTILMSCGGDEAGQQQMNPAAMAVPVTTYKVSEQSVTGKDSYPGTVVALQEVELRPQVAGYITNIYVQDGQRVTMGQKLYEIDRSKYQASYQQAQANLASAKANLAKVQKDMERYERLAEKDAIASQQVDYARTAVQTAQAQVAAAQAQVQSASTDLGYAVINAPFSGIIGISQVRVGAQVSPGQPLLNTISTTDPMAVDFAINEQEISRFGRMQQGNQPDSLFTLTLNNEEQYPQTGKLVAIDRAIGRQSGTTTVRVQFPNPNGALIPGMTVGVNVLNQDIGEQLVIPYKAVSEQLGEFYVYVVQGDSAVQQNVQLGTRFGGNIVIREGLKDGQQVVTEGIQRLRQGAKVQVGAPQQQSEAKK</sequence>
<keyword evidence="3" id="KW-0732">Signal</keyword>
<dbReference type="Gene3D" id="2.40.30.170">
    <property type="match status" value="1"/>
</dbReference>
<dbReference type="PROSITE" id="PS51257">
    <property type="entry name" value="PROKAR_LIPOPROTEIN"/>
    <property type="match status" value="1"/>
</dbReference>
<dbReference type="RefSeq" id="WP_140622315.1">
    <property type="nucleotide sequence ID" value="NZ_VFRQ01000007.1"/>
</dbReference>
<dbReference type="GO" id="GO:0005886">
    <property type="term" value="C:plasma membrane"/>
    <property type="evidence" value="ECO:0007669"/>
    <property type="project" value="TreeGrafter"/>
</dbReference>
<dbReference type="Pfam" id="PF25989">
    <property type="entry name" value="YknX_C"/>
    <property type="match status" value="1"/>
</dbReference>
<feature type="signal peptide" evidence="3">
    <location>
        <begin position="1"/>
        <end position="20"/>
    </location>
</feature>
<reference evidence="8 9" key="1">
    <citation type="submission" date="2019-06" db="EMBL/GenBank/DDBJ databases">
        <title>A novel bacterium of genus Pontibacter, isolated from marine sediment.</title>
        <authorList>
            <person name="Huang H."/>
            <person name="Mo K."/>
            <person name="Hu Y."/>
        </authorList>
    </citation>
    <scope>NUCLEOTIDE SEQUENCE [LARGE SCALE GENOMIC DNA]</scope>
    <source>
        <strain evidence="8 9">HB172049</strain>
    </source>
</reference>
<keyword evidence="9" id="KW-1185">Reference proteome</keyword>
<evidence type="ECO:0000259" key="4">
    <source>
        <dbReference type="Pfam" id="PF25876"/>
    </source>
</evidence>
<dbReference type="InterPro" id="IPR058637">
    <property type="entry name" value="YknX-like_C"/>
</dbReference>
<dbReference type="InterPro" id="IPR006143">
    <property type="entry name" value="RND_pump_MFP"/>
</dbReference>
<dbReference type="Gene3D" id="2.40.420.20">
    <property type="match status" value="1"/>
</dbReference>
<dbReference type="Proteomes" id="UP000316727">
    <property type="component" value="Unassembled WGS sequence"/>
</dbReference>
<gene>
    <name evidence="8" type="ORF">FJM65_14780</name>
</gene>
<dbReference type="SUPFAM" id="SSF111369">
    <property type="entry name" value="HlyD-like secretion proteins"/>
    <property type="match status" value="1"/>
</dbReference>
<dbReference type="NCBIfam" id="TIGR01730">
    <property type="entry name" value="RND_mfp"/>
    <property type="match status" value="1"/>
</dbReference>
<keyword evidence="2" id="KW-0175">Coiled coil</keyword>
<dbReference type="InterPro" id="IPR058625">
    <property type="entry name" value="MdtA-like_BSH"/>
</dbReference>
<comment type="caution">
    <text evidence="8">The sequence shown here is derived from an EMBL/GenBank/DDBJ whole genome shotgun (WGS) entry which is preliminary data.</text>
</comment>
<dbReference type="Pfam" id="PF25917">
    <property type="entry name" value="BSH_RND"/>
    <property type="match status" value="1"/>
</dbReference>
<dbReference type="AlphaFoldDB" id="A0A501W166"/>
<feature type="coiled-coil region" evidence="2">
    <location>
        <begin position="98"/>
        <end position="170"/>
    </location>
</feature>
<dbReference type="InterPro" id="IPR058624">
    <property type="entry name" value="MdtA-like_HH"/>
</dbReference>
<dbReference type="EMBL" id="VFRQ01000007">
    <property type="protein sequence ID" value="TPE43369.1"/>
    <property type="molecule type" value="Genomic_DNA"/>
</dbReference>
<dbReference type="OrthoDB" id="9801814at2"/>
<evidence type="ECO:0000259" key="5">
    <source>
        <dbReference type="Pfam" id="PF25917"/>
    </source>
</evidence>
<dbReference type="GO" id="GO:0030313">
    <property type="term" value="C:cell envelope"/>
    <property type="evidence" value="ECO:0007669"/>
    <property type="project" value="UniProtKB-SubCell"/>
</dbReference>
<feature type="domain" description="YknX-like C-terminal permuted SH3-like" evidence="7">
    <location>
        <begin position="300"/>
        <end position="367"/>
    </location>
</feature>
<evidence type="ECO:0000256" key="3">
    <source>
        <dbReference type="SAM" id="SignalP"/>
    </source>
</evidence>
<feature type="domain" description="Multidrug resistance protein MdtA-like barrel-sandwich hybrid" evidence="5">
    <location>
        <begin position="65"/>
        <end position="203"/>
    </location>
</feature>
<evidence type="ECO:0000313" key="8">
    <source>
        <dbReference type="EMBL" id="TPE43369.1"/>
    </source>
</evidence>
<name>A0A501W166_9BACT</name>
<organism evidence="8 9">
    <name type="scientific">Pontibacter mangrovi</name>
    <dbReference type="NCBI Taxonomy" id="2589816"/>
    <lineage>
        <taxon>Bacteria</taxon>
        <taxon>Pseudomonadati</taxon>
        <taxon>Bacteroidota</taxon>
        <taxon>Cytophagia</taxon>
        <taxon>Cytophagales</taxon>
        <taxon>Hymenobacteraceae</taxon>
        <taxon>Pontibacter</taxon>
    </lineage>
</organism>
<dbReference type="Gene3D" id="2.40.50.100">
    <property type="match status" value="1"/>
</dbReference>
<dbReference type="Pfam" id="PF25876">
    <property type="entry name" value="HH_MFP_RND"/>
    <property type="match status" value="1"/>
</dbReference>
<evidence type="ECO:0000259" key="7">
    <source>
        <dbReference type="Pfam" id="PF25989"/>
    </source>
</evidence>
<proteinExistence type="inferred from homology"/>
<evidence type="ECO:0000259" key="6">
    <source>
        <dbReference type="Pfam" id="PF25944"/>
    </source>
</evidence>
<dbReference type="GO" id="GO:0046677">
    <property type="term" value="P:response to antibiotic"/>
    <property type="evidence" value="ECO:0007669"/>
    <property type="project" value="TreeGrafter"/>
</dbReference>
<protein>
    <submittedName>
        <fullName evidence="8">Efflux RND transporter periplasmic adaptor subunit</fullName>
    </submittedName>
</protein>
<evidence type="ECO:0000256" key="1">
    <source>
        <dbReference type="ARBA" id="ARBA00009477"/>
    </source>
</evidence>
<accession>A0A501W166</accession>